<keyword evidence="5" id="KW-1185">Reference proteome</keyword>
<dbReference type="InterPro" id="IPR050194">
    <property type="entry name" value="Glycosyltransferase_grp1"/>
</dbReference>
<reference evidence="4 5" key="1">
    <citation type="submission" date="2019-06" db="EMBL/GenBank/DDBJ databases">
        <title>Sequencing the genomes of 1000 actinobacteria strains.</title>
        <authorList>
            <person name="Klenk H.-P."/>
        </authorList>
    </citation>
    <scope>NUCLEOTIDE SEQUENCE [LARGE SCALE GENOMIC DNA]</scope>
    <source>
        <strain evidence="4 5">DSM 20169</strain>
    </source>
</reference>
<dbReference type="Proteomes" id="UP000317209">
    <property type="component" value="Unassembled WGS sequence"/>
</dbReference>
<evidence type="ECO:0000313" key="4">
    <source>
        <dbReference type="EMBL" id="TQL86663.1"/>
    </source>
</evidence>
<dbReference type="RefSeq" id="WP_141872498.1">
    <property type="nucleotide sequence ID" value="NZ_VFOX01000001.1"/>
</dbReference>
<evidence type="ECO:0000256" key="2">
    <source>
        <dbReference type="ARBA" id="ARBA00022679"/>
    </source>
</evidence>
<gene>
    <name evidence="4" type="ORF">FB560_2326</name>
</gene>
<dbReference type="SUPFAM" id="SSF53756">
    <property type="entry name" value="UDP-Glycosyltransferase/glycogen phosphorylase"/>
    <property type="match status" value="1"/>
</dbReference>
<dbReference type="PANTHER" id="PTHR45947:SF3">
    <property type="entry name" value="SULFOQUINOVOSYL TRANSFERASE SQD2"/>
    <property type="match status" value="1"/>
</dbReference>
<evidence type="ECO:0000256" key="1">
    <source>
        <dbReference type="ARBA" id="ARBA00021292"/>
    </source>
</evidence>
<name>A0A543BPD8_9MICO</name>
<feature type="domain" description="Glycosyl transferase family 1" evidence="3">
    <location>
        <begin position="223"/>
        <end position="375"/>
    </location>
</feature>
<organism evidence="4 5">
    <name type="scientific">Microbacterium saperdae</name>
    <dbReference type="NCBI Taxonomy" id="69368"/>
    <lineage>
        <taxon>Bacteria</taxon>
        <taxon>Bacillati</taxon>
        <taxon>Actinomycetota</taxon>
        <taxon>Actinomycetes</taxon>
        <taxon>Micrococcales</taxon>
        <taxon>Microbacteriaceae</taxon>
        <taxon>Microbacterium</taxon>
    </lineage>
</organism>
<dbReference type="EMBL" id="VFOX01000001">
    <property type="protein sequence ID" value="TQL86663.1"/>
    <property type="molecule type" value="Genomic_DNA"/>
</dbReference>
<proteinExistence type="predicted"/>
<evidence type="ECO:0000259" key="3">
    <source>
        <dbReference type="Pfam" id="PF00534"/>
    </source>
</evidence>
<dbReference type="AlphaFoldDB" id="A0A543BPD8"/>
<dbReference type="OrthoDB" id="9814612at2"/>
<comment type="caution">
    <text evidence="4">The sequence shown here is derived from an EMBL/GenBank/DDBJ whole genome shotgun (WGS) entry which is preliminary data.</text>
</comment>
<sequence>MSRLLLFTNDYPYRTGDVVFVEKEIDALAAQFDDVVVFCHARDTSNGMVDLPDGVRLGGNLFVPEPEDAPRRLVEPASLLLLANATWRELWSGRLLRHAKLFLMGAKVGITQAHRTAVREAIAGDPDTVAYGFWAMGGGLGVPWLRGVRRRVVRVHRYDLYEDQAIGGYLPYRPFLFARADRILAISQDAQAYLESHYRETAGKVALSRLGAHGPATPPARLPHHTRTIVSCSAVSEVKRVSLILDVVRGLAALDPERPIRWVHFGDGPLMPTLQASLADLPDSLQVELRGQVPNSEIAAFYASGEADAFVNLSSSEGVPVSIMEAIAYGVPVLATDVGGSSEIVGPELRTGELVASAASPSAITATLSALLTAEPGHYAPRTRWEQDYDARRTGAIAAELVASSDLESSPERGSIG</sequence>
<dbReference type="Pfam" id="PF00534">
    <property type="entry name" value="Glycos_transf_1"/>
    <property type="match status" value="1"/>
</dbReference>
<dbReference type="Gene3D" id="3.40.50.2000">
    <property type="entry name" value="Glycogen Phosphorylase B"/>
    <property type="match status" value="2"/>
</dbReference>
<accession>A0A543BPD8</accession>
<keyword evidence="2 4" id="KW-0808">Transferase</keyword>
<evidence type="ECO:0000313" key="5">
    <source>
        <dbReference type="Proteomes" id="UP000317209"/>
    </source>
</evidence>
<dbReference type="GO" id="GO:0016757">
    <property type="term" value="F:glycosyltransferase activity"/>
    <property type="evidence" value="ECO:0007669"/>
    <property type="project" value="InterPro"/>
</dbReference>
<dbReference type="PANTHER" id="PTHR45947">
    <property type="entry name" value="SULFOQUINOVOSYL TRANSFERASE SQD2"/>
    <property type="match status" value="1"/>
</dbReference>
<protein>
    <recommendedName>
        <fullName evidence="1">D-inositol 3-phosphate glycosyltransferase</fullName>
    </recommendedName>
</protein>
<dbReference type="InterPro" id="IPR001296">
    <property type="entry name" value="Glyco_trans_1"/>
</dbReference>